<dbReference type="EMBL" id="MH939419">
    <property type="protein sequence ID" value="QCX29478.1"/>
    <property type="molecule type" value="Genomic_DNA"/>
</dbReference>
<reference evidence="1" key="1">
    <citation type="submission" date="2018-09" db="EMBL/GenBank/DDBJ databases">
        <title>Diverse plant associated genomoviruses.</title>
        <authorList>
            <person name="Richet C."/>
            <person name="Kraberger S."/>
            <person name="Filloux D."/>
            <person name="Fontenele R.S."/>
            <person name="Ribeiro S.G."/>
            <person name="Martin D.P."/>
            <person name="Lamas N.S."/>
            <person name="McCarthy J."/>
            <person name="Lefeuvre P."/>
            <person name="Roumagnac P."/>
            <person name="Varsani A."/>
        </authorList>
    </citation>
    <scope>NUCLEOTIDE SEQUENCE</scope>
    <source>
        <strain evidence="1">GnPB4561_86</strain>
    </source>
</reference>
<name>A0A4Y5QCL8_9VIRU</name>
<proteinExistence type="predicted"/>
<protein>
    <submittedName>
        <fullName evidence="1">Capsid protein</fullName>
    </submittedName>
</protein>
<organism evidence="1">
    <name type="scientific">Plant associated genomovirus 5</name>
    <dbReference type="NCBI Taxonomy" id="2584399"/>
    <lineage>
        <taxon>Viruses</taxon>
        <taxon>Monodnaviria</taxon>
        <taxon>Shotokuvirae</taxon>
        <taxon>Cressdnaviricota</taxon>
        <taxon>Repensiviricetes</taxon>
        <taxon>Geplafuvirales</taxon>
        <taxon>Genomoviridae</taxon>
        <taxon>Gemyduguivirus</taxon>
        <taxon>Gemyduguivirus merre1</taxon>
    </lineage>
</organism>
<accession>A0A4Y5QCL8</accession>
<sequence>MAYRRPTYRKTRPYTRRYASRKTYSVRRSRPVYRRPIRKRRLMSTRRILNASSTKKRDTMVSYSNVVSPRNNENQTYAVSPAFLQAYTGTTRNIFIFPWVATARTSTNTKEVTDRNDQTSYMRGLKERIEIQTNSGVPWQWRRICFTRKGGTLPSTNTFKPYEFTSQGYVRVVNELPQTGTTFLNDLFDGGQLIDWNDFFNAKLNRDLVSVKYDKTVSIQSGNASGVLRRYTRWHPMNHNLTYGDEETASTFNGSVYSTLGRRGMGDYYVVDIFVSGGGAGATDILSFNPQATLYWHEK</sequence>
<evidence type="ECO:0000313" key="1">
    <source>
        <dbReference type="EMBL" id="QCX29478.1"/>
    </source>
</evidence>